<sequence>MTATGFVYLLDTNIISDMVRRPAGRAAKALARVDVAQVCTSIIVVSEIRYGVARRGSQKLTAQVDAVLSVLPALSLESPADRHYGDIRAELAGQGQPIGGNDLLIAAQARALGLTVVTDNIREFERVRGLRTDNWLDQA</sequence>
<feature type="binding site" evidence="8">
    <location>
        <position position="102"/>
    </location>
    <ligand>
        <name>Mg(2+)</name>
        <dbReference type="ChEBI" id="CHEBI:18420"/>
    </ligand>
</feature>
<evidence type="ECO:0000256" key="6">
    <source>
        <dbReference type="ARBA" id="ARBA00022842"/>
    </source>
</evidence>
<dbReference type="PANTHER" id="PTHR33653:SF1">
    <property type="entry name" value="RIBONUCLEASE VAPC2"/>
    <property type="match status" value="1"/>
</dbReference>
<dbReference type="RefSeq" id="WP_221180094.1">
    <property type="nucleotide sequence ID" value="NZ_AYKG01000005.1"/>
</dbReference>
<evidence type="ECO:0000256" key="5">
    <source>
        <dbReference type="ARBA" id="ARBA00022801"/>
    </source>
</evidence>
<protein>
    <recommendedName>
        <fullName evidence="8">Ribonuclease VapC</fullName>
        <shortName evidence="8">RNase VapC</shortName>
        <ecNumber evidence="8">3.1.-.-</ecNumber>
    </recommendedName>
    <alternativeName>
        <fullName evidence="8">Toxin VapC</fullName>
    </alternativeName>
</protein>
<feature type="domain" description="PIN" evidence="9">
    <location>
        <begin position="8"/>
        <end position="129"/>
    </location>
</feature>
<keyword evidence="2 8" id="KW-1277">Toxin-antitoxin system</keyword>
<dbReference type="AlphaFoldDB" id="A0A423Q0G6"/>
<dbReference type="GO" id="GO:0004540">
    <property type="term" value="F:RNA nuclease activity"/>
    <property type="evidence" value="ECO:0007669"/>
    <property type="project" value="InterPro"/>
</dbReference>
<accession>A0A423Q0G6</accession>
<dbReference type="CDD" id="cd18748">
    <property type="entry name" value="PIN_VapC4-5_FitB-like"/>
    <property type="match status" value="1"/>
</dbReference>
<keyword evidence="6 8" id="KW-0460">Magnesium</keyword>
<dbReference type="Gene3D" id="3.40.50.1010">
    <property type="entry name" value="5'-nuclease"/>
    <property type="match status" value="1"/>
</dbReference>
<comment type="caution">
    <text evidence="10">The sequence shown here is derived from an EMBL/GenBank/DDBJ whole genome shotgun (WGS) entry which is preliminary data.</text>
</comment>
<evidence type="ECO:0000256" key="1">
    <source>
        <dbReference type="ARBA" id="ARBA00001946"/>
    </source>
</evidence>
<evidence type="ECO:0000256" key="8">
    <source>
        <dbReference type="HAMAP-Rule" id="MF_00265"/>
    </source>
</evidence>
<evidence type="ECO:0000256" key="4">
    <source>
        <dbReference type="ARBA" id="ARBA00022723"/>
    </source>
</evidence>
<comment type="function">
    <text evidence="8">Toxic component of a toxin-antitoxin (TA) system. An RNase.</text>
</comment>
<name>A0A423Q0G6_9GAMM</name>
<keyword evidence="3 8" id="KW-0540">Nuclease</keyword>
<dbReference type="InterPro" id="IPR029060">
    <property type="entry name" value="PIN-like_dom_sf"/>
</dbReference>
<evidence type="ECO:0000256" key="3">
    <source>
        <dbReference type="ARBA" id="ARBA00022722"/>
    </source>
</evidence>
<dbReference type="EMBL" id="AYKG01000005">
    <property type="protein sequence ID" value="ROO31407.1"/>
    <property type="molecule type" value="Genomic_DNA"/>
</dbReference>
<comment type="cofactor">
    <cofactor evidence="1 8">
        <name>Mg(2+)</name>
        <dbReference type="ChEBI" id="CHEBI:18420"/>
    </cofactor>
</comment>
<dbReference type="InterPro" id="IPR050556">
    <property type="entry name" value="Type_II_TA_system_RNase"/>
</dbReference>
<keyword evidence="11" id="KW-1185">Reference proteome</keyword>
<proteinExistence type="inferred from homology"/>
<keyword evidence="5 8" id="KW-0378">Hydrolase</keyword>
<evidence type="ECO:0000256" key="7">
    <source>
        <dbReference type="ARBA" id="ARBA00038093"/>
    </source>
</evidence>
<organism evidence="10 11">
    <name type="scientific">Salinisphaera japonica YTM-1</name>
    <dbReference type="NCBI Taxonomy" id="1209778"/>
    <lineage>
        <taxon>Bacteria</taxon>
        <taxon>Pseudomonadati</taxon>
        <taxon>Pseudomonadota</taxon>
        <taxon>Gammaproteobacteria</taxon>
        <taxon>Salinisphaerales</taxon>
        <taxon>Salinisphaeraceae</taxon>
        <taxon>Salinisphaera</taxon>
    </lineage>
</organism>
<dbReference type="GO" id="GO:0016787">
    <property type="term" value="F:hydrolase activity"/>
    <property type="evidence" value="ECO:0007669"/>
    <property type="project" value="UniProtKB-KW"/>
</dbReference>
<dbReference type="SUPFAM" id="SSF88723">
    <property type="entry name" value="PIN domain-like"/>
    <property type="match status" value="1"/>
</dbReference>
<dbReference type="PANTHER" id="PTHR33653">
    <property type="entry name" value="RIBONUCLEASE VAPC2"/>
    <property type="match status" value="1"/>
</dbReference>
<dbReference type="Proteomes" id="UP000285310">
    <property type="component" value="Unassembled WGS sequence"/>
</dbReference>
<dbReference type="Pfam" id="PF01850">
    <property type="entry name" value="PIN"/>
    <property type="match status" value="1"/>
</dbReference>
<reference evidence="10 11" key="1">
    <citation type="submission" date="2013-10" db="EMBL/GenBank/DDBJ databases">
        <title>Salinisphaera japonica YTM-1 Genome Sequencing.</title>
        <authorList>
            <person name="Lai Q."/>
            <person name="Li C."/>
            <person name="Shao Z."/>
        </authorList>
    </citation>
    <scope>NUCLEOTIDE SEQUENCE [LARGE SCALE GENOMIC DNA]</scope>
    <source>
        <strain evidence="10 11">YTM-1</strain>
    </source>
</reference>
<dbReference type="InterPro" id="IPR002716">
    <property type="entry name" value="PIN_dom"/>
</dbReference>
<dbReference type="EC" id="3.1.-.-" evidence="8"/>
<evidence type="ECO:0000259" key="9">
    <source>
        <dbReference type="Pfam" id="PF01850"/>
    </source>
</evidence>
<keyword evidence="4 8" id="KW-0479">Metal-binding</keyword>
<dbReference type="GO" id="GO:0000287">
    <property type="term" value="F:magnesium ion binding"/>
    <property type="evidence" value="ECO:0007669"/>
    <property type="project" value="UniProtKB-UniRule"/>
</dbReference>
<dbReference type="InterPro" id="IPR022907">
    <property type="entry name" value="VapC_family"/>
</dbReference>
<evidence type="ECO:0000313" key="11">
    <source>
        <dbReference type="Proteomes" id="UP000285310"/>
    </source>
</evidence>
<evidence type="ECO:0000313" key="10">
    <source>
        <dbReference type="EMBL" id="ROO31407.1"/>
    </source>
</evidence>
<dbReference type="HAMAP" id="MF_00265">
    <property type="entry name" value="VapC_Nob1"/>
    <property type="match status" value="1"/>
</dbReference>
<evidence type="ECO:0000256" key="2">
    <source>
        <dbReference type="ARBA" id="ARBA00022649"/>
    </source>
</evidence>
<dbReference type="GO" id="GO:0090729">
    <property type="term" value="F:toxin activity"/>
    <property type="evidence" value="ECO:0007669"/>
    <property type="project" value="UniProtKB-KW"/>
</dbReference>
<comment type="similarity">
    <text evidence="7 8">Belongs to the PINc/VapC protein family.</text>
</comment>
<feature type="binding site" evidence="8">
    <location>
        <position position="11"/>
    </location>
    <ligand>
        <name>Mg(2+)</name>
        <dbReference type="ChEBI" id="CHEBI:18420"/>
    </ligand>
</feature>
<keyword evidence="8" id="KW-0800">Toxin</keyword>
<gene>
    <name evidence="8" type="primary">vapC</name>
    <name evidence="10" type="ORF">SAJA_02680</name>
</gene>
<dbReference type="InParanoid" id="A0A423Q0G6"/>